<keyword evidence="2" id="KW-1185">Reference proteome</keyword>
<evidence type="ECO:0000313" key="1">
    <source>
        <dbReference type="EMBL" id="CUS06225.1"/>
    </source>
</evidence>
<accession>A0A160TA67</accession>
<dbReference type="EMBL" id="LN890656">
    <property type="protein sequence ID" value="CUS06225.1"/>
    <property type="molecule type" value="Genomic_DNA"/>
</dbReference>
<dbReference type="Proteomes" id="UP000215027">
    <property type="component" value="Chromosome II"/>
</dbReference>
<dbReference type="KEGG" id="pbf:CFX0092_B0691"/>
<evidence type="ECO:0000313" key="2">
    <source>
        <dbReference type="Proteomes" id="UP000215027"/>
    </source>
</evidence>
<gene>
    <name evidence="1" type="ORF">CFX0092_B0691</name>
</gene>
<evidence type="ECO:0008006" key="3">
    <source>
        <dbReference type="Google" id="ProtNLM"/>
    </source>
</evidence>
<dbReference type="RefSeq" id="WP_095045530.1">
    <property type="nucleotide sequence ID" value="NZ_LN890656.1"/>
</dbReference>
<proteinExistence type="predicted"/>
<protein>
    <recommendedName>
        <fullName evidence="3">Phage late control D family protein</fullName>
    </recommendedName>
</protein>
<dbReference type="AlphaFoldDB" id="A0A160TA67"/>
<reference evidence="1" key="1">
    <citation type="submission" date="2016-01" db="EMBL/GenBank/DDBJ databases">
        <authorList>
            <person name="Mcilroy J.S."/>
            <person name="Karst M S."/>
            <person name="Albertsen M."/>
        </authorList>
    </citation>
    <scope>NUCLEOTIDE SEQUENCE</scope>
    <source>
        <strain evidence="1">Cfx-K</strain>
    </source>
</reference>
<organism evidence="1 2">
    <name type="scientific">Candidatus Promineifilum breve</name>
    <dbReference type="NCBI Taxonomy" id="1806508"/>
    <lineage>
        <taxon>Bacteria</taxon>
        <taxon>Bacillati</taxon>
        <taxon>Chloroflexota</taxon>
        <taxon>Ardenticatenia</taxon>
        <taxon>Candidatus Promineifilales</taxon>
        <taxon>Candidatus Promineifilaceae</taxon>
        <taxon>Candidatus Promineifilum</taxon>
    </lineage>
</organism>
<dbReference type="Pfam" id="PF05954">
    <property type="entry name" value="Phage_GPD"/>
    <property type="match status" value="1"/>
</dbReference>
<dbReference type="OrthoDB" id="141597at2"/>
<dbReference type="SUPFAM" id="SSF69279">
    <property type="entry name" value="Phage tail proteins"/>
    <property type="match status" value="1"/>
</dbReference>
<sequence length="377" mass="42203">MTAAARIDDNGEDFYVPDFEVILGPRKMPQDVVLDVTQVSFKNSLTEMDSFELTLTNLWDHATGLFKYSDASLFDPGQTVTLSMGYLGRTGLIPMITGEITGLRPTFPESGQSTLTVSGQHSLHRLTRRKQESDTYEKMTDSQIAKRIAKRLSMKLMINETASGQEVENAYVLQNNQYDIVFLMERARRLGYEVYVVESKESGNKENELHFKPSDSVQRKSYRLTYGETLISFTPTLTTANQVEKVTVQGWDRQRKQPITGQATRQELQTNGVGQKGRQNAINNAVQGYEEVITDKPVRNNAEAKQLARQTLENIAKDLVRGSGSTIGLPLLRAGTVVELGGMGVRFSGRYFVTGTTHTIGDGGYTTQFECRREEKQ</sequence>
<name>A0A160TA67_9CHLR</name>